<sequence length="261" mass="30023">MEYQHQTSALDSLVVSKKRKDSAADEPSPQSPASSGILNRRLDSSSIAYQSFSNNGSPIRQDSHAMHMEARILRDFDTIDASLMGNMNIEKFSDYIARERLSSMPHRGSLWDRVLRWAEFYALQIDNYAKKIEAFVPESQWAAKQIYTLLRSIVELGETNAGALNTTFSIFYKLGLSLSFLSSHQTQLSLSSDVREDVSRAFRDIHLLVFDVASHYQGSVRGLTHGAVTLDFTFLFREHLNNFYSRKNRYDPTRTFYRRRR</sequence>
<reference evidence="2" key="1">
    <citation type="submission" date="2020-06" db="EMBL/GenBank/DDBJ databases">
        <authorList>
            <person name="Onetto C."/>
        </authorList>
    </citation>
    <scope>NUCLEOTIDE SEQUENCE</scope>
</reference>
<proteinExistence type="predicted"/>
<feature type="compositionally biased region" description="Polar residues" evidence="1">
    <location>
        <begin position="1"/>
        <end position="10"/>
    </location>
</feature>
<keyword evidence="3" id="KW-1185">Reference proteome</keyword>
<name>A0A9N8KCW5_9PEZI</name>
<feature type="region of interest" description="Disordered" evidence="1">
    <location>
        <begin position="1"/>
        <end position="38"/>
    </location>
</feature>
<evidence type="ECO:0000313" key="3">
    <source>
        <dbReference type="Proteomes" id="UP000745764"/>
    </source>
</evidence>
<organism evidence="2 3">
    <name type="scientific">Aureobasidium uvarum</name>
    <dbReference type="NCBI Taxonomy" id="2773716"/>
    <lineage>
        <taxon>Eukaryota</taxon>
        <taxon>Fungi</taxon>
        <taxon>Dikarya</taxon>
        <taxon>Ascomycota</taxon>
        <taxon>Pezizomycotina</taxon>
        <taxon>Dothideomycetes</taxon>
        <taxon>Dothideomycetidae</taxon>
        <taxon>Dothideales</taxon>
        <taxon>Saccotheciaceae</taxon>
        <taxon>Aureobasidium</taxon>
    </lineage>
</organism>
<gene>
    <name evidence="2" type="ORF">AWRI4620_LOCUS2859</name>
</gene>
<dbReference type="AlphaFoldDB" id="A0A9N8KCW5"/>
<comment type="caution">
    <text evidence="2">The sequence shown here is derived from an EMBL/GenBank/DDBJ whole genome shotgun (WGS) entry which is preliminary data.</text>
</comment>
<dbReference type="OrthoDB" id="2546325at2759"/>
<protein>
    <submittedName>
        <fullName evidence="2">Uncharacterized protein</fullName>
    </submittedName>
</protein>
<evidence type="ECO:0000313" key="2">
    <source>
        <dbReference type="EMBL" id="CAD0108604.1"/>
    </source>
</evidence>
<dbReference type="Proteomes" id="UP000745764">
    <property type="component" value="Unassembled WGS sequence"/>
</dbReference>
<dbReference type="EMBL" id="CAINUL010000003">
    <property type="protein sequence ID" value="CAD0108604.1"/>
    <property type="molecule type" value="Genomic_DNA"/>
</dbReference>
<evidence type="ECO:0000256" key="1">
    <source>
        <dbReference type="SAM" id="MobiDB-lite"/>
    </source>
</evidence>
<accession>A0A9N8KCW5</accession>